<accession>A0A9W6FHK0</accession>
<dbReference type="Proteomes" id="UP001245370">
    <property type="component" value="Unassembled WGS sequence"/>
</dbReference>
<comment type="caution">
    <text evidence="2">The sequence shown here is derived from an EMBL/GenBank/DDBJ whole genome shotgun (WGS) entry which is preliminary data.</text>
</comment>
<feature type="compositionally biased region" description="Basic and acidic residues" evidence="1">
    <location>
        <begin position="107"/>
        <end position="117"/>
    </location>
</feature>
<dbReference type="GeneID" id="95761090"/>
<dbReference type="EMBL" id="BSDO01000001">
    <property type="protein sequence ID" value="GLI20624.1"/>
    <property type="molecule type" value="Genomic_DNA"/>
</dbReference>
<gene>
    <name evidence="3" type="ORF">GGQ86_002093</name>
    <name evidence="2" type="ORF">XFLAVUS301_02980</name>
</gene>
<evidence type="ECO:0000313" key="4">
    <source>
        <dbReference type="Proteomes" id="UP001144397"/>
    </source>
</evidence>
<dbReference type="AlphaFoldDB" id="A0A9W6FHK0"/>
<evidence type="ECO:0000313" key="5">
    <source>
        <dbReference type="Proteomes" id="UP001245370"/>
    </source>
</evidence>
<name>A0A9W6FHK0_XANFL</name>
<feature type="region of interest" description="Disordered" evidence="1">
    <location>
        <begin position="79"/>
        <end position="117"/>
    </location>
</feature>
<dbReference type="RefSeq" id="WP_281804832.1">
    <property type="nucleotide sequence ID" value="NZ_BSDO01000001.1"/>
</dbReference>
<dbReference type="EMBL" id="JAVDPY010000003">
    <property type="protein sequence ID" value="MDR6333623.1"/>
    <property type="molecule type" value="Genomic_DNA"/>
</dbReference>
<evidence type="ECO:0000313" key="3">
    <source>
        <dbReference type="EMBL" id="MDR6333623.1"/>
    </source>
</evidence>
<organism evidence="2 4">
    <name type="scientific">Xanthobacter flavus</name>
    <dbReference type="NCBI Taxonomy" id="281"/>
    <lineage>
        <taxon>Bacteria</taxon>
        <taxon>Pseudomonadati</taxon>
        <taxon>Pseudomonadota</taxon>
        <taxon>Alphaproteobacteria</taxon>
        <taxon>Hyphomicrobiales</taxon>
        <taxon>Xanthobacteraceae</taxon>
        <taxon>Xanthobacter</taxon>
    </lineage>
</organism>
<reference evidence="2" key="1">
    <citation type="submission" date="2022-12" db="EMBL/GenBank/DDBJ databases">
        <title>Reference genome sequencing for broad-spectrum identification of bacterial and archaeal isolates by mass spectrometry.</title>
        <authorList>
            <person name="Sekiguchi Y."/>
            <person name="Tourlousse D.M."/>
        </authorList>
    </citation>
    <scope>NUCLEOTIDE SEQUENCE</scope>
    <source>
        <strain evidence="2">301</strain>
    </source>
</reference>
<dbReference type="Proteomes" id="UP001144397">
    <property type="component" value="Unassembled WGS sequence"/>
</dbReference>
<reference evidence="3 5" key="2">
    <citation type="submission" date="2023-07" db="EMBL/GenBank/DDBJ databases">
        <title>Genomic Encyclopedia of Type Strains, Phase IV (KMG-IV): sequencing the most valuable type-strain genomes for metagenomic binning, comparative biology and taxonomic classification.</title>
        <authorList>
            <person name="Goeker M."/>
        </authorList>
    </citation>
    <scope>NUCLEOTIDE SEQUENCE [LARGE SCALE GENOMIC DNA]</scope>
    <source>
        <strain evidence="3 5">DSM 338</strain>
    </source>
</reference>
<sequence>MSGLRNEPLPGGSAMRNTGAQANAPEGHAPDGEVLPAGLEATPHGYDPVEFGPGESRRDFPPRRERVVDEERRLLKEIQAAFDGTEKRHDVDDGPDVDAAGPETDPDGGHLSRLYRD</sequence>
<evidence type="ECO:0000256" key="1">
    <source>
        <dbReference type="SAM" id="MobiDB-lite"/>
    </source>
</evidence>
<protein>
    <submittedName>
        <fullName evidence="2">Uncharacterized protein</fullName>
    </submittedName>
</protein>
<keyword evidence="5" id="KW-1185">Reference proteome</keyword>
<evidence type="ECO:0000313" key="2">
    <source>
        <dbReference type="EMBL" id="GLI20624.1"/>
    </source>
</evidence>
<feature type="compositionally biased region" description="Basic and acidic residues" evidence="1">
    <location>
        <begin position="55"/>
        <end position="65"/>
    </location>
</feature>
<feature type="region of interest" description="Disordered" evidence="1">
    <location>
        <begin position="1"/>
        <end position="65"/>
    </location>
</feature>
<proteinExistence type="predicted"/>